<reference evidence="3" key="1">
    <citation type="journal article" date="2015" name="BMC Genomics">
        <title>Draft genome of a commonly misdiagnosed multidrug resistant pathogen Candida auris.</title>
        <authorList>
            <person name="Chatterjee S."/>
            <person name="Alampalli S.V."/>
            <person name="Nageshan R.K."/>
            <person name="Chettiar S.T."/>
            <person name="Joshi S."/>
            <person name="Tatu U.S."/>
        </authorList>
    </citation>
    <scope>NUCLEOTIDE SEQUENCE [LARGE SCALE GENOMIC DNA]</scope>
    <source>
        <strain evidence="3">6684</strain>
    </source>
</reference>
<evidence type="ECO:0000256" key="1">
    <source>
        <dbReference type="SAM" id="MobiDB-lite"/>
    </source>
</evidence>
<dbReference type="VEuPathDB" id="FungiDB:QG37_06883"/>
<name>A0A0L0NRW9_CANAR</name>
<gene>
    <name evidence="2" type="ORF">QG37_06883</name>
</gene>
<evidence type="ECO:0000313" key="3">
    <source>
        <dbReference type="Proteomes" id="UP000037122"/>
    </source>
</evidence>
<feature type="region of interest" description="Disordered" evidence="1">
    <location>
        <begin position="47"/>
        <end position="68"/>
    </location>
</feature>
<dbReference type="EMBL" id="LGST01000050">
    <property type="protein sequence ID" value="KND96769.1"/>
    <property type="molecule type" value="Genomic_DNA"/>
</dbReference>
<evidence type="ECO:0000313" key="2">
    <source>
        <dbReference type="EMBL" id="KND96769.1"/>
    </source>
</evidence>
<comment type="caution">
    <text evidence="2">The sequence shown here is derived from an EMBL/GenBank/DDBJ whole genome shotgun (WGS) entry which is preliminary data.</text>
</comment>
<dbReference type="AlphaFoldDB" id="A0A0L0NRW9"/>
<sequence length="79" mass="9447">MIQNSLDSFLTSTVYLFHCLYLVCSEQIFIHNTPPLSHTNSIIIKKQENKKKKKMKHMEQRKEKGKRKLRPTTITLHFF</sequence>
<dbReference type="Proteomes" id="UP000037122">
    <property type="component" value="Unassembled WGS sequence"/>
</dbReference>
<proteinExistence type="predicted"/>
<organism evidence="2 3">
    <name type="scientific">Candidozyma auris</name>
    <name type="common">Yeast</name>
    <name type="synonym">Candida auris</name>
    <dbReference type="NCBI Taxonomy" id="498019"/>
    <lineage>
        <taxon>Eukaryota</taxon>
        <taxon>Fungi</taxon>
        <taxon>Dikarya</taxon>
        <taxon>Ascomycota</taxon>
        <taxon>Saccharomycotina</taxon>
        <taxon>Pichiomycetes</taxon>
        <taxon>Metschnikowiaceae</taxon>
        <taxon>Candidozyma</taxon>
    </lineage>
</organism>
<protein>
    <submittedName>
        <fullName evidence="2">Uncharacterized protein</fullName>
    </submittedName>
</protein>
<accession>A0A0L0NRW9</accession>